<comment type="similarity">
    <text evidence="2">Belongs to the rad17/RAD24 family.</text>
</comment>
<feature type="domain" description="Checkpoint protein RAD24-like helical bundle" evidence="9">
    <location>
        <begin position="365"/>
        <end position="486"/>
    </location>
</feature>
<dbReference type="GO" id="GO:0005634">
    <property type="term" value="C:nucleus"/>
    <property type="evidence" value="ECO:0007669"/>
    <property type="project" value="UniProtKB-SubCell"/>
</dbReference>
<dbReference type="OrthoDB" id="10265971at2759"/>
<comment type="caution">
    <text evidence="10">The sequence shown here is derived from an EMBL/GenBank/DDBJ whole genome shotgun (WGS) entry which is preliminary data.</text>
</comment>
<name>A3GGH4_PICST</name>
<dbReference type="InterPro" id="IPR057927">
    <property type="entry name" value="RAD24-like_helical"/>
</dbReference>
<keyword evidence="7" id="KW-0131">Cell cycle</keyword>
<comment type="subcellular location">
    <subcellularLocation>
        <location evidence="1">Nucleus</location>
    </subcellularLocation>
</comment>
<evidence type="ECO:0000256" key="8">
    <source>
        <dbReference type="SAM" id="MobiDB-lite"/>
    </source>
</evidence>
<accession>A3GGH4</accession>
<dbReference type="InterPro" id="IPR004582">
    <property type="entry name" value="Checkpoint_prot_Rad17_Rad24"/>
</dbReference>
<keyword evidence="5" id="KW-0067">ATP-binding</keyword>
<dbReference type="PANTHER" id="PTHR12172">
    <property type="entry name" value="CELL CYCLE CHECKPOINT PROTEIN RAD17"/>
    <property type="match status" value="1"/>
</dbReference>
<dbReference type="GO" id="GO:0000077">
    <property type="term" value="P:DNA damage checkpoint signaling"/>
    <property type="evidence" value="ECO:0007669"/>
    <property type="project" value="TreeGrafter"/>
</dbReference>
<feature type="compositionally biased region" description="Basic and acidic residues" evidence="8">
    <location>
        <begin position="571"/>
        <end position="580"/>
    </location>
</feature>
<evidence type="ECO:0000313" key="10">
    <source>
        <dbReference type="EMBL" id="EAZ63523.2"/>
    </source>
</evidence>
<dbReference type="GO" id="GO:0033314">
    <property type="term" value="P:mitotic DNA replication checkpoint signaling"/>
    <property type="evidence" value="ECO:0007669"/>
    <property type="project" value="TreeGrafter"/>
</dbReference>
<proteinExistence type="inferred from homology"/>
<feature type="compositionally biased region" description="Acidic residues" evidence="8">
    <location>
        <begin position="581"/>
        <end position="606"/>
    </location>
</feature>
<dbReference type="InParanoid" id="A3GGH4"/>
<dbReference type="Pfam" id="PF03215">
    <property type="entry name" value="Rad17"/>
    <property type="match status" value="1"/>
</dbReference>
<keyword evidence="3" id="KW-0547">Nucleotide-binding</keyword>
<protein>
    <recommendedName>
        <fullName evidence="9">Checkpoint protein RAD24-like helical bundle domain-containing protein</fullName>
    </recommendedName>
</protein>
<dbReference type="InterPro" id="IPR027417">
    <property type="entry name" value="P-loop_NTPase"/>
</dbReference>
<feature type="region of interest" description="Disordered" evidence="8">
    <location>
        <begin position="571"/>
        <end position="623"/>
    </location>
</feature>
<dbReference type="AlphaFoldDB" id="A3GGH4"/>
<dbReference type="FunCoup" id="A3GGH4">
    <property type="interactions" value="173"/>
</dbReference>
<dbReference type="KEGG" id="pic:PICST_28605"/>
<dbReference type="SUPFAM" id="SSF52540">
    <property type="entry name" value="P-loop containing nucleoside triphosphate hydrolases"/>
    <property type="match status" value="1"/>
</dbReference>
<dbReference type="OMA" id="PREWKIR"/>
<evidence type="ECO:0000256" key="5">
    <source>
        <dbReference type="ARBA" id="ARBA00022840"/>
    </source>
</evidence>
<dbReference type="HOGENOM" id="CLU_027373_0_0_1"/>
<evidence type="ECO:0000256" key="3">
    <source>
        <dbReference type="ARBA" id="ARBA00022741"/>
    </source>
</evidence>
<evidence type="ECO:0000256" key="7">
    <source>
        <dbReference type="ARBA" id="ARBA00023306"/>
    </source>
</evidence>
<dbReference type="STRING" id="322104.A3GGH4"/>
<evidence type="ECO:0000256" key="4">
    <source>
        <dbReference type="ARBA" id="ARBA00022763"/>
    </source>
</evidence>
<dbReference type="GO" id="GO:0006281">
    <property type="term" value="P:DNA repair"/>
    <property type="evidence" value="ECO:0007669"/>
    <property type="project" value="InterPro"/>
</dbReference>
<dbReference type="GeneID" id="4851373"/>
<dbReference type="Proteomes" id="UP000002258">
    <property type="component" value="Chromosome 1"/>
</dbReference>
<dbReference type="eggNOG" id="KOG1970">
    <property type="taxonomic scope" value="Eukaryota"/>
</dbReference>
<evidence type="ECO:0000259" key="9">
    <source>
        <dbReference type="Pfam" id="PF25812"/>
    </source>
</evidence>
<dbReference type="GO" id="GO:0003689">
    <property type="term" value="F:DNA clamp loader activity"/>
    <property type="evidence" value="ECO:0007669"/>
    <property type="project" value="TreeGrafter"/>
</dbReference>
<gene>
    <name evidence="10" type="ORF">PICST_28605</name>
</gene>
<dbReference type="EMBL" id="AAVQ01000001">
    <property type="protein sequence ID" value="EAZ63523.2"/>
    <property type="molecule type" value="Genomic_DNA"/>
</dbReference>
<evidence type="ECO:0000313" key="11">
    <source>
        <dbReference type="Proteomes" id="UP000002258"/>
    </source>
</evidence>
<keyword evidence="4" id="KW-0227">DNA damage</keyword>
<keyword evidence="6" id="KW-0539">Nucleus</keyword>
<evidence type="ECO:0000256" key="6">
    <source>
        <dbReference type="ARBA" id="ARBA00023242"/>
    </source>
</evidence>
<organism evidence="10 11">
    <name type="scientific">Scheffersomyces stipitis (strain ATCC 58785 / CBS 6054 / NBRC 10063 / NRRL Y-11545)</name>
    <name type="common">Yeast</name>
    <name type="synonym">Pichia stipitis</name>
    <dbReference type="NCBI Taxonomy" id="322104"/>
    <lineage>
        <taxon>Eukaryota</taxon>
        <taxon>Fungi</taxon>
        <taxon>Dikarya</taxon>
        <taxon>Ascomycota</taxon>
        <taxon>Saccharomycotina</taxon>
        <taxon>Pichiomycetes</taxon>
        <taxon>Debaryomycetaceae</taxon>
        <taxon>Scheffersomyces</taxon>
    </lineage>
</organism>
<dbReference type="GO" id="GO:0003682">
    <property type="term" value="F:chromatin binding"/>
    <property type="evidence" value="ECO:0007669"/>
    <property type="project" value="TreeGrafter"/>
</dbReference>
<dbReference type="PANTHER" id="PTHR12172:SF0">
    <property type="entry name" value="CELL CYCLE CHECKPOINT PROTEIN RAD17"/>
    <property type="match status" value="1"/>
</dbReference>
<keyword evidence="11" id="KW-1185">Reference proteome</keyword>
<evidence type="ECO:0000256" key="2">
    <source>
        <dbReference type="ARBA" id="ARBA00006168"/>
    </source>
</evidence>
<dbReference type="Pfam" id="PF25812">
    <property type="entry name" value="RAD24_helical"/>
    <property type="match status" value="1"/>
</dbReference>
<evidence type="ECO:0000256" key="1">
    <source>
        <dbReference type="ARBA" id="ARBA00004123"/>
    </source>
</evidence>
<dbReference type="Gene3D" id="3.40.50.300">
    <property type="entry name" value="P-loop containing nucleotide triphosphate hydrolases"/>
    <property type="match status" value="1"/>
</dbReference>
<reference evidence="10 11" key="1">
    <citation type="journal article" date="2007" name="Nat. Biotechnol.">
        <title>Genome sequence of the lignocellulose-bioconverting and xylose-fermenting yeast Pichia stipitis.</title>
        <authorList>
            <person name="Jeffries T.W."/>
            <person name="Grigoriev I.V."/>
            <person name="Grimwood J."/>
            <person name="Laplaza J.M."/>
            <person name="Aerts A."/>
            <person name="Salamov A."/>
            <person name="Schmutz J."/>
            <person name="Lindquist E."/>
            <person name="Dehal P."/>
            <person name="Shapiro H."/>
            <person name="Jin Y.S."/>
            <person name="Passoth V."/>
            <person name="Richardson P.M."/>
        </authorList>
    </citation>
    <scope>NUCLEOTIDE SEQUENCE [LARGE SCALE GENOMIC DNA]</scope>
    <source>
        <strain evidence="11">ATCC 58785 / CBS 6054 / NBRC 10063 / NRRL Y-11545</strain>
    </source>
</reference>
<dbReference type="RefSeq" id="XP_001387546.2">
    <property type="nucleotide sequence ID" value="XM_001387509.1"/>
</dbReference>
<dbReference type="GO" id="GO:0005524">
    <property type="term" value="F:ATP binding"/>
    <property type="evidence" value="ECO:0007669"/>
    <property type="project" value="UniProtKB-KW"/>
</dbReference>
<sequence length="623" mass="72096">MVKRSRRTRKTTPNYKEVVPDEVVEVSEEEEEDLVEDDETEEEIRAFKKPKSQLKTTTQTELKFNATKQVQPAKIINDLVPRVTSNQVEQSQSLQWIDKYAPSKSNDICINPQKLRQVRQLLYDMILNKSHKRLLVLTGPAGSSKSTTVKLLADEIIASLPDHQLDEYGLLGTSSADPHWIEYLDGNSVEGTNQSDSFEEFLTDAKYRVGSNMAVVLIEELPNVFHYETLLKFRNKIREWIYCNETLPPLVICLTDVEYTSEQGTRDYSYTIDNNLTMDTLLGKELANSAQVEHIKFNSIANRFLKKTIGQLVKSERNVFNKIPYKELTEFMDEIIKIGDIRSVIFNLEMWATNYSKEAKWYNRENQINLFHAIGKIIYSSSEFSELSSDERDYNSVEQVLANYTNNQLLNMAILENYSIYNDAHFPVECGSAIVDALSLNDLLTGEANREYAIRSTRQILQAIPASSSTRKSKVKFPRQFKMVRQYNKTYAMIRSYQRYIDHESFQNLNLLDGYYLPLIYNKRSKTRFRYNRLGGRFHEIHADESMGTNEEEEESQFYNRDQFEIDITEKIAEEERGDYSDQDELSEEISDSEIEGDQGDDDDEAGFSSDPELDVLISQGRL</sequence>